<reference evidence="1 2" key="1">
    <citation type="submission" date="2018-07" db="EMBL/GenBank/DDBJ databases">
        <authorList>
            <person name="Peeters C."/>
        </authorList>
    </citation>
    <scope>NUCLEOTIDE SEQUENCE [LARGE SCALE GENOMIC DNA]</scope>
    <source>
        <strain evidence="1 2">LMG 30378</strain>
    </source>
</reference>
<proteinExistence type="predicted"/>
<gene>
    <name evidence="1" type="ORF">AVE30378_06380</name>
</gene>
<dbReference type="Proteomes" id="UP000289465">
    <property type="component" value="Unassembled WGS sequence"/>
</dbReference>
<accession>A0A446D1T5</accession>
<sequence>MVQRRVGALPWTLVEDFRTVPLWLVSTGEPYTLRQDATVDDANVSYPGWGPLPTWLTLVEPPRPIEDAEGDA</sequence>
<evidence type="ECO:0000313" key="1">
    <source>
        <dbReference type="EMBL" id="SSW74027.1"/>
    </source>
</evidence>
<dbReference type="AlphaFoldDB" id="A0A446D1T5"/>
<protein>
    <submittedName>
        <fullName evidence="1">Uncharacterized protein</fullName>
    </submittedName>
</protein>
<dbReference type="EMBL" id="UFQC01000089">
    <property type="protein sequence ID" value="SSW74027.1"/>
    <property type="molecule type" value="Genomic_DNA"/>
</dbReference>
<name>A0A446D1T5_9BURK</name>
<organism evidence="1 2">
    <name type="scientific">Achromobacter veterisilvae</name>
    <dbReference type="NCBI Taxonomy" id="2069367"/>
    <lineage>
        <taxon>Bacteria</taxon>
        <taxon>Pseudomonadati</taxon>
        <taxon>Pseudomonadota</taxon>
        <taxon>Betaproteobacteria</taxon>
        <taxon>Burkholderiales</taxon>
        <taxon>Alcaligenaceae</taxon>
        <taxon>Achromobacter</taxon>
    </lineage>
</organism>
<evidence type="ECO:0000313" key="2">
    <source>
        <dbReference type="Proteomes" id="UP000289465"/>
    </source>
</evidence>